<evidence type="ECO:0000313" key="1">
    <source>
        <dbReference type="EMBL" id="KAK9221963.1"/>
    </source>
</evidence>
<reference evidence="1 2" key="1">
    <citation type="submission" date="2024-05" db="EMBL/GenBank/DDBJ databases">
        <title>Haplotype-resolved chromosome-level genome assembly of Huyou (Citrus changshanensis).</title>
        <authorList>
            <person name="Miao C."/>
            <person name="Chen W."/>
            <person name="Wu Y."/>
            <person name="Wang L."/>
            <person name="Zhao S."/>
            <person name="Grierson D."/>
            <person name="Xu C."/>
            <person name="Chen K."/>
        </authorList>
    </citation>
    <scope>NUCLEOTIDE SEQUENCE [LARGE SCALE GENOMIC DNA]</scope>
    <source>
        <strain evidence="1">01-14</strain>
        <tissue evidence="1">Leaf</tissue>
    </source>
</reference>
<dbReference type="AlphaFoldDB" id="A0AAP0MRK5"/>
<gene>
    <name evidence="1" type="ORF">WN944_010394</name>
</gene>
<comment type="caution">
    <text evidence="1">The sequence shown here is derived from an EMBL/GenBank/DDBJ whole genome shotgun (WGS) entry which is preliminary data.</text>
</comment>
<proteinExistence type="predicted"/>
<accession>A0AAP0MRK5</accession>
<dbReference type="EMBL" id="JBCGBO010000002">
    <property type="protein sequence ID" value="KAK9221963.1"/>
    <property type="molecule type" value="Genomic_DNA"/>
</dbReference>
<evidence type="ECO:0000313" key="2">
    <source>
        <dbReference type="Proteomes" id="UP001428341"/>
    </source>
</evidence>
<protein>
    <submittedName>
        <fullName evidence="1">Uncharacterized protein</fullName>
    </submittedName>
</protein>
<keyword evidence="2" id="KW-1185">Reference proteome</keyword>
<name>A0AAP0MRK5_9ROSI</name>
<sequence>MFFKVLLNILPSDISNHKLLRWFCGVVKEIYHVSIEILRSLKLDEPIEDPSPTDRSGQRNEANMGKLQDLLKYMLKNVASDEKGNSKCGCYRCIVCGE</sequence>
<dbReference type="Proteomes" id="UP001428341">
    <property type="component" value="Unassembled WGS sequence"/>
</dbReference>
<organism evidence="1 2">
    <name type="scientific">Citrus x changshan-huyou</name>
    <dbReference type="NCBI Taxonomy" id="2935761"/>
    <lineage>
        <taxon>Eukaryota</taxon>
        <taxon>Viridiplantae</taxon>
        <taxon>Streptophyta</taxon>
        <taxon>Embryophyta</taxon>
        <taxon>Tracheophyta</taxon>
        <taxon>Spermatophyta</taxon>
        <taxon>Magnoliopsida</taxon>
        <taxon>eudicotyledons</taxon>
        <taxon>Gunneridae</taxon>
        <taxon>Pentapetalae</taxon>
        <taxon>rosids</taxon>
        <taxon>malvids</taxon>
        <taxon>Sapindales</taxon>
        <taxon>Rutaceae</taxon>
        <taxon>Aurantioideae</taxon>
        <taxon>Citrus</taxon>
    </lineage>
</organism>